<comment type="similarity">
    <text evidence="2 17">Belongs to the XPG/RAD2 endonuclease family. EXO1 subfamily.</text>
</comment>
<dbReference type="SUPFAM" id="SSF47807">
    <property type="entry name" value="5' to 3' exonuclease, C-terminal subdomain"/>
    <property type="match status" value="1"/>
</dbReference>
<dbReference type="SMART" id="SM00485">
    <property type="entry name" value="XPGN"/>
    <property type="match status" value="1"/>
</dbReference>
<dbReference type="Gene3D" id="3.40.50.1010">
    <property type="entry name" value="5'-nuclease"/>
    <property type="match status" value="1"/>
</dbReference>
<keyword evidence="4" id="KW-0597">Phosphoprotein</keyword>
<feature type="domain" description="XPG-I" evidence="19">
    <location>
        <begin position="138"/>
        <end position="209"/>
    </location>
</feature>
<dbReference type="InterPro" id="IPR006086">
    <property type="entry name" value="XPG-I_dom"/>
</dbReference>
<dbReference type="InterPro" id="IPR006084">
    <property type="entry name" value="XPG/Rad2"/>
</dbReference>
<dbReference type="FunFam" id="1.10.150.20:FF:000011">
    <property type="entry name" value="exonuclease 1"/>
    <property type="match status" value="1"/>
</dbReference>
<keyword evidence="7" id="KW-0255">Endonuclease</keyword>
<keyword evidence="5 17" id="KW-0540">Nuclease</keyword>
<dbReference type="GO" id="GO:0035312">
    <property type="term" value="F:5'-3' DNA exonuclease activity"/>
    <property type="evidence" value="ECO:0007669"/>
    <property type="project" value="UniProtKB-UniRule"/>
</dbReference>
<evidence type="ECO:0000259" key="19">
    <source>
        <dbReference type="SMART" id="SM00484"/>
    </source>
</evidence>
<keyword evidence="14 17" id="KW-0238">DNA-binding</keyword>
<reference evidence="21" key="1">
    <citation type="journal article" date="2014" name="PLoS ONE">
        <title>Transcriptome-Based Identification of ABC Transporters in the Western Tarnished Plant Bug Lygus hesperus.</title>
        <authorList>
            <person name="Hull J.J."/>
            <person name="Chaney K."/>
            <person name="Geib S.M."/>
            <person name="Fabrick J.A."/>
            <person name="Brent C.S."/>
            <person name="Walsh D."/>
            <person name="Lavine L.C."/>
        </authorList>
    </citation>
    <scope>NUCLEOTIDE SEQUENCE</scope>
</reference>
<keyword evidence="8 17" id="KW-0227">DNA damage</keyword>
<evidence type="ECO:0000256" key="12">
    <source>
        <dbReference type="ARBA" id="ARBA00022842"/>
    </source>
</evidence>
<dbReference type="Pfam" id="PF00752">
    <property type="entry name" value="XPG_N"/>
    <property type="match status" value="1"/>
</dbReference>
<evidence type="ECO:0000256" key="7">
    <source>
        <dbReference type="ARBA" id="ARBA00022759"/>
    </source>
</evidence>
<evidence type="ECO:0000256" key="17">
    <source>
        <dbReference type="RuleBase" id="RU910737"/>
    </source>
</evidence>
<evidence type="ECO:0000256" key="15">
    <source>
        <dbReference type="ARBA" id="ARBA00023204"/>
    </source>
</evidence>
<dbReference type="PANTHER" id="PTHR11081">
    <property type="entry name" value="FLAP ENDONUCLEASE FAMILY MEMBER"/>
    <property type="match status" value="1"/>
</dbReference>
<dbReference type="GO" id="GO:0006310">
    <property type="term" value="P:DNA recombination"/>
    <property type="evidence" value="ECO:0007669"/>
    <property type="project" value="TreeGrafter"/>
</dbReference>
<dbReference type="GO" id="GO:0003677">
    <property type="term" value="F:DNA binding"/>
    <property type="evidence" value="ECO:0007669"/>
    <property type="project" value="UniProtKB-UniRule"/>
</dbReference>
<dbReference type="GO" id="GO:0006298">
    <property type="term" value="P:mismatch repair"/>
    <property type="evidence" value="ECO:0007669"/>
    <property type="project" value="TreeGrafter"/>
</dbReference>
<feature type="domain" description="XPG N-terminal" evidence="20">
    <location>
        <begin position="1"/>
        <end position="99"/>
    </location>
</feature>
<evidence type="ECO:0000256" key="8">
    <source>
        <dbReference type="ARBA" id="ARBA00022763"/>
    </source>
</evidence>
<dbReference type="SMART" id="SM00279">
    <property type="entry name" value="HhH2"/>
    <property type="match status" value="1"/>
</dbReference>
<dbReference type="FunFam" id="3.40.50.1010:FF:000002">
    <property type="entry name" value="Exonuclease 1, putative"/>
    <property type="match status" value="1"/>
</dbReference>
<evidence type="ECO:0000256" key="10">
    <source>
        <dbReference type="ARBA" id="ARBA00022801"/>
    </source>
</evidence>
<comment type="subcellular location">
    <subcellularLocation>
        <location evidence="1 17">Nucleus</location>
    </subcellularLocation>
</comment>
<proteinExistence type="inferred from homology"/>
<dbReference type="Gene3D" id="1.10.150.20">
    <property type="entry name" value="5' to 3' exonuclease, C-terminal subdomain"/>
    <property type="match status" value="1"/>
</dbReference>
<dbReference type="InterPro" id="IPR019974">
    <property type="entry name" value="XPG_CS"/>
</dbReference>
<evidence type="ECO:0000313" key="21">
    <source>
        <dbReference type="EMBL" id="JAG25564.1"/>
    </source>
</evidence>
<dbReference type="InterPro" id="IPR044752">
    <property type="entry name" value="PIN-like_EXO1"/>
</dbReference>
<dbReference type="InterPro" id="IPR006085">
    <property type="entry name" value="XPG_DNA_repair_N"/>
</dbReference>
<accession>A0A0A9Y086</accession>
<evidence type="ECO:0000256" key="2">
    <source>
        <dbReference type="ARBA" id="ARBA00010563"/>
    </source>
</evidence>
<keyword evidence="13 17" id="KW-0267">Excision nuclease</keyword>
<dbReference type="InterPro" id="IPR036279">
    <property type="entry name" value="5-3_exonuclease_C_sf"/>
</dbReference>
<dbReference type="SUPFAM" id="SSF88723">
    <property type="entry name" value="PIN domain-like"/>
    <property type="match status" value="1"/>
</dbReference>
<organism evidence="21">
    <name type="scientific">Lygus hesperus</name>
    <name type="common">Western plant bug</name>
    <dbReference type="NCBI Taxonomy" id="30085"/>
    <lineage>
        <taxon>Eukaryota</taxon>
        <taxon>Metazoa</taxon>
        <taxon>Ecdysozoa</taxon>
        <taxon>Arthropoda</taxon>
        <taxon>Hexapoda</taxon>
        <taxon>Insecta</taxon>
        <taxon>Pterygota</taxon>
        <taxon>Neoptera</taxon>
        <taxon>Paraneoptera</taxon>
        <taxon>Hemiptera</taxon>
        <taxon>Heteroptera</taxon>
        <taxon>Panheteroptera</taxon>
        <taxon>Cimicomorpha</taxon>
        <taxon>Miridae</taxon>
        <taxon>Mirini</taxon>
        <taxon>Lygus</taxon>
    </lineage>
</organism>
<dbReference type="CDD" id="cd09908">
    <property type="entry name" value="H3TH_EXO1"/>
    <property type="match status" value="1"/>
</dbReference>
<evidence type="ECO:0000256" key="11">
    <source>
        <dbReference type="ARBA" id="ARBA00022839"/>
    </source>
</evidence>
<keyword evidence="11 17" id="KW-0269">Exonuclease</keyword>
<sequence>MGITGLIPFLKPASRPVNIKEYGGCTVAIDSYCWLHRGAIACAEKLVRGDSTDVYVNYCIKYVEMLLSHQVKPIMVFDGRHLPAKADTEKSRRERRENNKKRAADLLRQDRPDEARNVMKGCIDITPEMAFSLIKRCRAMGVDCIVAPFEADAQLAYLNLSGIAHIVITEDSDLLLFGCEKVLFKMDLVGNGLLIEQNKLPLAMKVHPDKFSMDKFRHMCILSGCDYLASLPGIGLGKACKFIKRTAETNISRALTKLGAHLNMSNLVVSPDYKEKFLIADSMFKHQPVFDPISRKVVPLTPLPEGATGPDLEVLPPETSYQLALGNLDPFTLKRFDSWDPDSDTVKNYRTNGWNKGGHSANSMWSKSFVKPKPIQPLDRRKVDPTTTQGKVVVHSVPALQDRINTSIPAKKKPEEELEELREIFKIRSPPCKKSKTEDLSMTFSSGSIVVESSDPEDEMNDLNTTSVEDDILNNLGFDNDDDDDEIAQVDDLMPKSPVLMGTKFISHNRNKFSCSKKLYNSDSSESRGLSGLRKMQASTQIDEDNIVCSRFFSSQDSNCENRPISSLEGPKIGRLDDDKFETELNRIIQIDGRDGMTKVDSAVVNTPKQSSKETTFVPPLDYEAGNSNKILLTSPLAAVSQLDKNLKFTEDRPSLLARLDKMSQILSEKSPQKPISATSSFNWQKKKTTPQQKSFTSYLSPGSTPSRSKTTKSVSKPSGLSKNKKPVVGQGSLLENFGFKPKPKMTL</sequence>
<evidence type="ECO:0000259" key="20">
    <source>
        <dbReference type="SMART" id="SM00485"/>
    </source>
</evidence>
<keyword evidence="15 17" id="KW-0234">DNA repair</keyword>
<dbReference type="PANTHER" id="PTHR11081:SF8">
    <property type="entry name" value="EXONUCLEASE 1"/>
    <property type="match status" value="1"/>
</dbReference>
<dbReference type="PRINTS" id="PR00853">
    <property type="entry name" value="XPGRADSUPER"/>
</dbReference>
<evidence type="ECO:0000256" key="6">
    <source>
        <dbReference type="ARBA" id="ARBA00022723"/>
    </source>
</evidence>
<dbReference type="GO" id="GO:0005634">
    <property type="term" value="C:nucleus"/>
    <property type="evidence" value="ECO:0007669"/>
    <property type="project" value="UniProtKB-SubCell"/>
</dbReference>
<dbReference type="CDD" id="cd09857">
    <property type="entry name" value="PIN_EXO1"/>
    <property type="match status" value="1"/>
</dbReference>
<feature type="compositionally biased region" description="Polar residues" evidence="18">
    <location>
        <begin position="668"/>
        <end position="722"/>
    </location>
</feature>
<evidence type="ECO:0000256" key="5">
    <source>
        <dbReference type="ARBA" id="ARBA00022722"/>
    </source>
</evidence>
<evidence type="ECO:0000256" key="1">
    <source>
        <dbReference type="ARBA" id="ARBA00004123"/>
    </source>
</evidence>
<gene>
    <name evidence="21" type="primary">tos_1</name>
    <name evidence="21" type="ORF">CM83_79117</name>
</gene>
<evidence type="ECO:0000256" key="4">
    <source>
        <dbReference type="ARBA" id="ARBA00022553"/>
    </source>
</evidence>
<evidence type="ECO:0000256" key="9">
    <source>
        <dbReference type="ARBA" id="ARBA00022769"/>
    </source>
</evidence>
<keyword evidence="12 17" id="KW-0460">Magnesium</keyword>
<dbReference type="GO" id="GO:0046872">
    <property type="term" value="F:metal ion binding"/>
    <property type="evidence" value="ECO:0007669"/>
    <property type="project" value="UniProtKB-UniRule"/>
</dbReference>
<keyword evidence="6 17" id="KW-0479">Metal-binding</keyword>
<dbReference type="Pfam" id="PF00867">
    <property type="entry name" value="XPG_I"/>
    <property type="match status" value="1"/>
</dbReference>
<keyword evidence="10 17" id="KW-0378">Hydrolase</keyword>
<comment type="cofactor">
    <cofactor evidence="17">
        <name>Mg(2+)</name>
        <dbReference type="ChEBI" id="CHEBI:18420"/>
    </cofactor>
    <text evidence="17">Binds 2 magnesium ions per subunit. They probably participate in the reaction catalyzed by the enzyme. May bind an additional third magnesium ion after substrate binding.</text>
</comment>
<dbReference type="InterPro" id="IPR037315">
    <property type="entry name" value="EXO1_H3TH"/>
</dbReference>
<dbReference type="PROSITE" id="PS00842">
    <property type="entry name" value="XPG_2"/>
    <property type="match status" value="1"/>
</dbReference>
<evidence type="ECO:0000256" key="14">
    <source>
        <dbReference type="ARBA" id="ARBA00023125"/>
    </source>
</evidence>
<dbReference type="EC" id="3.1.-.-" evidence="17"/>
<dbReference type="InterPro" id="IPR029060">
    <property type="entry name" value="PIN-like_dom_sf"/>
</dbReference>
<evidence type="ECO:0000256" key="16">
    <source>
        <dbReference type="ARBA" id="ARBA00023242"/>
    </source>
</evidence>
<reference evidence="21" key="2">
    <citation type="submission" date="2014-07" db="EMBL/GenBank/DDBJ databases">
        <authorList>
            <person name="Hull J."/>
        </authorList>
    </citation>
    <scope>NUCLEOTIDE SEQUENCE</scope>
</reference>
<keyword evidence="16 17" id="KW-0539">Nucleus</keyword>
<feature type="region of interest" description="Disordered" evidence="18">
    <location>
        <begin position="668"/>
        <end position="748"/>
    </location>
</feature>
<dbReference type="SMART" id="SM00484">
    <property type="entry name" value="XPGI"/>
    <property type="match status" value="1"/>
</dbReference>
<comment type="function">
    <text evidence="17">5'-&gt;3' double-stranded DNA exonuclease which may also possess a cryptic 3'-&gt;5' double-stranded DNA exonuclease activity. Functions in DNA mismatch repair.</text>
</comment>
<dbReference type="EMBL" id="GBHO01018040">
    <property type="protein sequence ID" value="JAG25564.1"/>
    <property type="molecule type" value="Transcribed_RNA"/>
</dbReference>
<evidence type="ECO:0000256" key="13">
    <source>
        <dbReference type="ARBA" id="ARBA00022881"/>
    </source>
</evidence>
<dbReference type="AlphaFoldDB" id="A0A0A9Y086"/>
<dbReference type="GO" id="GO:0017108">
    <property type="term" value="F:5'-flap endonuclease activity"/>
    <property type="evidence" value="ECO:0007669"/>
    <property type="project" value="TreeGrafter"/>
</dbReference>
<evidence type="ECO:0000256" key="18">
    <source>
        <dbReference type="SAM" id="MobiDB-lite"/>
    </source>
</evidence>
<evidence type="ECO:0000256" key="3">
    <source>
        <dbReference type="ARBA" id="ARBA00020324"/>
    </source>
</evidence>
<name>A0A0A9Y086_LYGHE</name>
<keyword evidence="9 17" id="KW-0228">DNA excision</keyword>
<protein>
    <recommendedName>
        <fullName evidence="3 17">Exonuclease 1</fullName>
        <ecNumber evidence="17">3.1.-.-</ecNumber>
    </recommendedName>
</protein>
<dbReference type="InterPro" id="IPR008918">
    <property type="entry name" value="HhH2"/>
</dbReference>